<comment type="subunit">
    <text evidence="2">Homotrimer.</text>
</comment>
<evidence type="ECO:0000256" key="8">
    <source>
        <dbReference type="ARBA" id="ARBA00023242"/>
    </source>
</evidence>
<dbReference type="GO" id="GO:0006357">
    <property type="term" value="P:regulation of transcription by RNA polymerase II"/>
    <property type="evidence" value="ECO:0007669"/>
    <property type="project" value="TreeGrafter"/>
</dbReference>
<dbReference type="InterPro" id="IPR036390">
    <property type="entry name" value="WH_DNA-bd_sf"/>
</dbReference>
<evidence type="ECO:0000313" key="12">
    <source>
        <dbReference type="Proteomes" id="UP000594261"/>
    </source>
</evidence>
<dbReference type="InterPro" id="IPR000232">
    <property type="entry name" value="HSF_DNA-bd"/>
</dbReference>
<dbReference type="AlphaFoldDB" id="A0A7N2MJ43"/>
<evidence type="ECO:0000256" key="5">
    <source>
        <dbReference type="ARBA" id="ARBA00023016"/>
    </source>
</evidence>
<dbReference type="GO" id="GO:0005634">
    <property type="term" value="C:nucleus"/>
    <property type="evidence" value="ECO:0007669"/>
    <property type="project" value="UniProtKB-SubCell"/>
</dbReference>
<evidence type="ECO:0000256" key="3">
    <source>
        <dbReference type="ARBA" id="ARBA00022553"/>
    </source>
</evidence>
<reference evidence="11 12" key="1">
    <citation type="journal article" date="2016" name="G3 (Bethesda)">
        <title>First Draft Assembly and Annotation of the Genome of a California Endemic Oak Quercus lobata Nee (Fagaceae).</title>
        <authorList>
            <person name="Sork V.L."/>
            <person name="Fitz-Gibbon S.T."/>
            <person name="Puiu D."/>
            <person name="Crepeau M."/>
            <person name="Gugger P.F."/>
            <person name="Sherman R."/>
            <person name="Stevens K."/>
            <person name="Langley C.H."/>
            <person name="Pellegrini M."/>
            <person name="Salzberg S.L."/>
        </authorList>
    </citation>
    <scope>NUCLEOTIDE SEQUENCE [LARGE SCALE GENOMIC DNA]</scope>
    <source>
        <strain evidence="11 12">cv. SW786</strain>
    </source>
</reference>
<keyword evidence="6" id="KW-0238">DNA-binding</keyword>
<feature type="domain" description="HSF-type DNA-binding" evidence="10">
    <location>
        <begin position="17"/>
        <end position="100"/>
    </location>
</feature>
<evidence type="ECO:0000313" key="11">
    <source>
        <dbReference type="EnsemblPlants" id="QL09p023258:mrna"/>
    </source>
</evidence>
<dbReference type="PRINTS" id="PR00056">
    <property type="entry name" value="HSFDOMAIN"/>
</dbReference>
<proteinExistence type="inferred from homology"/>
<evidence type="ECO:0000256" key="2">
    <source>
        <dbReference type="ARBA" id="ARBA00011233"/>
    </source>
</evidence>
<keyword evidence="8" id="KW-0539">Nucleus</keyword>
<dbReference type="Gramene" id="QL09p023258:mrna">
    <property type="protein sequence ID" value="QL09p023258:mrna"/>
    <property type="gene ID" value="QL09p023258"/>
</dbReference>
<protein>
    <recommendedName>
        <fullName evidence="10">HSF-type DNA-binding domain-containing protein</fullName>
    </recommendedName>
</protein>
<keyword evidence="3" id="KW-0597">Phosphoprotein</keyword>
<organism evidence="11 12">
    <name type="scientific">Quercus lobata</name>
    <name type="common">Valley oak</name>
    <dbReference type="NCBI Taxonomy" id="97700"/>
    <lineage>
        <taxon>Eukaryota</taxon>
        <taxon>Viridiplantae</taxon>
        <taxon>Streptophyta</taxon>
        <taxon>Embryophyta</taxon>
        <taxon>Tracheophyta</taxon>
        <taxon>Spermatophyta</taxon>
        <taxon>Magnoliopsida</taxon>
        <taxon>eudicotyledons</taxon>
        <taxon>Gunneridae</taxon>
        <taxon>Pentapetalae</taxon>
        <taxon>rosids</taxon>
        <taxon>fabids</taxon>
        <taxon>Fagales</taxon>
        <taxon>Fagaceae</taxon>
        <taxon>Quercus</taxon>
    </lineage>
</organism>
<dbReference type="Proteomes" id="UP000594261">
    <property type="component" value="Chromosome 9"/>
</dbReference>
<keyword evidence="12" id="KW-1185">Reference proteome</keyword>
<dbReference type="PANTHER" id="PTHR10015:SF436">
    <property type="entry name" value="HEAT STRESS TRANSCRIPTION FACTOR A-1D"/>
    <property type="match status" value="1"/>
</dbReference>
<dbReference type="InterPro" id="IPR036388">
    <property type="entry name" value="WH-like_DNA-bd_sf"/>
</dbReference>
<comment type="subcellular location">
    <subcellularLocation>
        <location evidence="1">Nucleus</location>
    </subcellularLocation>
</comment>
<comment type="similarity">
    <text evidence="9">Belongs to the HSF family.</text>
</comment>
<keyword evidence="5" id="KW-0346">Stress response</keyword>
<dbReference type="SMART" id="SM00415">
    <property type="entry name" value="HSF"/>
    <property type="match status" value="1"/>
</dbReference>
<dbReference type="EnsemblPlants" id="QL09p023258:mrna">
    <property type="protein sequence ID" value="QL09p023258:mrna"/>
    <property type="gene ID" value="QL09p023258"/>
</dbReference>
<evidence type="ECO:0000256" key="1">
    <source>
        <dbReference type="ARBA" id="ARBA00004123"/>
    </source>
</evidence>
<keyword evidence="4" id="KW-0805">Transcription regulation</keyword>
<dbReference type="InParanoid" id="A0A7N2MJ43"/>
<evidence type="ECO:0000256" key="9">
    <source>
        <dbReference type="RuleBase" id="RU004020"/>
    </source>
</evidence>
<sequence>MEGPANDEGSMASSSNTLPPFLKKLYAMVDDPETDSVVSWSNANNSFVVWNAHEFAANLLPKHFKHKNFSSFIRQLNTYVSGCSAFNAEGMAALSFLFLHFLVQNQVTFVSSGIAPCFLPSEFSAFPRLGRNP</sequence>
<dbReference type="Gene3D" id="1.10.10.10">
    <property type="entry name" value="Winged helix-like DNA-binding domain superfamily/Winged helix DNA-binding domain"/>
    <property type="match status" value="1"/>
</dbReference>
<evidence type="ECO:0000256" key="4">
    <source>
        <dbReference type="ARBA" id="ARBA00023015"/>
    </source>
</evidence>
<dbReference type="PANTHER" id="PTHR10015">
    <property type="entry name" value="HEAT SHOCK TRANSCRIPTION FACTOR"/>
    <property type="match status" value="1"/>
</dbReference>
<evidence type="ECO:0000256" key="6">
    <source>
        <dbReference type="ARBA" id="ARBA00023125"/>
    </source>
</evidence>
<evidence type="ECO:0000256" key="7">
    <source>
        <dbReference type="ARBA" id="ARBA00023163"/>
    </source>
</evidence>
<reference evidence="11" key="2">
    <citation type="submission" date="2021-01" db="UniProtKB">
        <authorList>
            <consortium name="EnsemblPlants"/>
        </authorList>
    </citation>
    <scope>IDENTIFICATION</scope>
</reference>
<dbReference type="SUPFAM" id="SSF46785">
    <property type="entry name" value="Winged helix' DNA-binding domain"/>
    <property type="match status" value="1"/>
</dbReference>
<dbReference type="GO" id="GO:0034605">
    <property type="term" value="P:cellular response to heat"/>
    <property type="evidence" value="ECO:0007669"/>
    <property type="project" value="TreeGrafter"/>
</dbReference>
<evidence type="ECO:0000259" key="10">
    <source>
        <dbReference type="SMART" id="SM00415"/>
    </source>
</evidence>
<dbReference type="EMBL" id="LRBV02000009">
    <property type="status" value="NOT_ANNOTATED_CDS"/>
    <property type="molecule type" value="Genomic_DNA"/>
</dbReference>
<dbReference type="GO" id="GO:0003700">
    <property type="term" value="F:DNA-binding transcription factor activity"/>
    <property type="evidence" value="ECO:0007669"/>
    <property type="project" value="InterPro"/>
</dbReference>
<dbReference type="GO" id="GO:0000978">
    <property type="term" value="F:RNA polymerase II cis-regulatory region sequence-specific DNA binding"/>
    <property type="evidence" value="ECO:0007669"/>
    <property type="project" value="TreeGrafter"/>
</dbReference>
<dbReference type="FunFam" id="1.10.10.10:FF:000037">
    <property type="entry name" value="Heat stress transcription factor B-4"/>
    <property type="match status" value="1"/>
</dbReference>
<accession>A0A7N2MJ43</accession>
<name>A0A7N2MJ43_QUELO</name>
<dbReference type="Pfam" id="PF00447">
    <property type="entry name" value="HSF_DNA-bind"/>
    <property type="match status" value="1"/>
</dbReference>
<keyword evidence="7" id="KW-0804">Transcription</keyword>